<protein>
    <recommendedName>
        <fullName evidence="2">PWWP domain-containing protein</fullName>
    </recommendedName>
</protein>
<dbReference type="Pfam" id="PF00855">
    <property type="entry name" value="PWWP"/>
    <property type="match status" value="1"/>
</dbReference>
<evidence type="ECO:0000313" key="3">
    <source>
        <dbReference type="EMBL" id="KAL2326655.1"/>
    </source>
</evidence>
<accession>A0ABD1LT01</accession>
<comment type="caution">
    <text evidence="3">The sequence shown here is derived from an EMBL/GenBank/DDBJ whole genome shotgun (WGS) entry which is preliminary data.</text>
</comment>
<name>A0ABD1LT01_9FABA</name>
<proteinExistence type="predicted"/>
<keyword evidence="4" id="KW-1185">Reference proteome</keyword>
<dbReference type="SUPFAM" id="SSF63748">
    <property type="entry name" value="Tudor/PWWP/MBT"/>
    <property type="match status" value="1"/>
</dbReference>
<feature type="region of interest" description="Disordered" evidence="1">
    <location>
        <begin position="82"/>
        <end position="123"/>
    </location>
</feature>
<feature type="compositionally biased region" description="Basic and acidic residues" evidence="1">
    <location>
        <begin position="805"/>
        <end position="818"/>
    </location>
</feature>
<evidence type="ECO:0000313" key="4">
    <source>
        <dbReference type="Proteomes" id="UP001603857"/>
    </source>
</evidence>
<feature type="region of interest" description="Disordered" evidence="1">
    <location>
        <begin position="1034"/>
        <end position="1098"/>
    </location>
</feature>
<dbReference type="SMART" id="SM00293">
    <property type="entry name" value="PWWP"/>
    <property type="match status" value="1"/>
</dbReference>
<feature type="region of interest" description="Disordered" evidence="1">
    <location>
        <begin position="897"/>
        <end position="916"/>
    </location>
</feature>
<reference evidence="3 4" key="1">
    <citation type="submission" date="2024-08" db="EMBL/GenBank/DDBJ databases">
        <title>Insights into the chromosomal genome structure of Flemingia macrophylla.</title>
        <authorList>
            <person name="Ding Y."/>
            <person name="Zhao Y."/>
            <person name="Bi W."/>
            <person name="Wu M."/>
            <person name="Zhao G."/>
            <person name="Gong Y."/>
            <person name="Li W."/>
            <person name="Zhang P."/>
        </authorList>
    </citation>
    <scope>NUCLEOTIDE SEQUENCE [LARGE SCALE GENOMIC DNA]</scope>
    <source>
        <strain evidence="3">DYQJB</strain>
        <tissue evidence="3">Leaf</tissue>
    </source>
</reference>
<dbReference type="PROSITE" id="PS50812">
    <property type="entry name" value="PWWP"/>
    <property type="match status" value="1"/>
</dbReference>
<feature type="compositionally biased region" description="Basic and acidic residues" evidence="1">
    <location>
        <begin position="777"/>
        <end position="786"/>
    </location>
</feature>
<dbReference type="AlphaFoldDB" id="A0ABD1LT01"/>
<dbReference type="CDD" id="cd05162">
    <property type="entry name" value="PWWP"/>
    <property type="match status" value="1"/>
</dbReference>
<sequence>MEEPEKGLCGTSESAVAREEKVGGETLEGSVDCGGQIQMEGSFTEELVGDGGACNGKDVMVEVLGSDVYIDGVCTRGNSAELGGEVGGGGSVEGGEGFGKDEKSVLVGSGDSQGVESEEGRSENVAVELDSVLFGREERNNAAVSSGEVESESLQEFVLDDRVQKEVGTGVNDFEVAGVAVECTNAPDAGASNDEVTNSRCDNALGCSLAVSSVGGETVQSGCAGKDIGARGDGDGALDEEKDAADLQSDRVVEKEACISDIDESKEKLNSVGDQPMEIDEVDGGSNNVLKVVGRTEVAMGNVQSGCAEMDNGVIGDGNGTTLHEEDITDLQSDKIVEKKAFISDKVESKEKLNSDGGQPMEIDKVDGDSNNVLEEVVGGTELAMEMDLLNSEEEQCLRKCTEREWMPKTLQARSDIGQGVVDKDSTEEVELNKNISDAEKHGLRKGMEAEAEGQPETEKTKIMNHTSEIEGEETQIADQDNLTLINAGKEEVHDDSSITENVELQAGISEQVGSNGDQEVEIEGFNEPELRKVEGRITRRSLVKPVSPEISHHARYLLPIEKEGEFSVSDMVWGKVRSHPWWPGQIFDPSDSSERAMKHYKKDCHLVAYFGDRTFAWNEESQLKPFRTYFSSIEKQSTSESFQNAVDCALDEVTRRVEYGLACSCIPKDTYESIKFQTVENTGIRPEVNCRHGVDESLSAHTFSPDKLIEYMKTLSELPTGGFDRLELGIAKAQLLAFYRFKGYSCLPELQYGGGFDDDTDALVNDDQEQVIDHAASRAKNDDHGGSGNLKYQSSSRRKRKHNLKDIMHETKKERSLSELMGGTQDSPDGDYWSDEKVTDNLVSPGRSKKRKTIDHYADDFGKQDGRKTISVAKVSNITKPSFLIGDRIRRVASKLTGSPSMTKSSGDWSQKTDISTDGFSASGSDVSFEEAQRSSMVAPTEYSSLDDLLCSLQSVAQEPLGKYSFLNAIVSFFSDFRNSVTVADDSIKDIFCTDKVGTKRKKPPIAGPTETFEFEDMSDTYWTDRVIDNGTEAQPAQLSQPPQPLEPSQPARRKRKKDNQLVPAEPGKPVQVSRRPYSRKQYSNSNHVEAPEKPPGYIDENAPAELVMNFAELNSVPSETNLNKMFRRFGPLKEAETEVDTVSSRARVVFKRCCDAEVACSSAQKFNIFGPILVNYQLNYTPSALFKASSVATTQDQEMHLDLSNFEEVLMMMWRLSLAELIAEANFYQWLLK</sequence>
<evidence type="ECO:0000256" key="1">
    <source>
        <dbReference type="SAM" id="MobiDB-lite"/>
    </source>
</evidence>
<feature type="region of interest" description="Disordered" evidence="1">
    <location>
        <begin position="777"/>
        <end position="851"/>
    </location>
</feature>
<feature type="compositionally biased region" description="Gly residues" evidence="1">
    <location>
        <begin position="84"/>
        <end position="97"/>
    </location>
</feature>
<feature type="domain" description="PWWP" evidence="2">
    <location>
        <begin position="569"/>
        <end position="630"/>
    </location>
</feature>
<dbReference type="Gene3D" id="2.30.30.140">
    <property type="match status" value="1"/>
</dbReference>
<dbReference type="EMBL" id="JBGMDY010000008">
    <property type="protein sequence ID" value="KAL2326655.1"/>
    <property type="molecule type" value="Genomic_DNA"/>
</dbReference>
<dbReference type="InterPro" id="IPR053063">
    <property type="entry name" value="PWWP_domain_containing_PDP"/>
</dbReference>
<gene>
    <name evidence="3" type="ORF">Fmac_025713</name>
</gene>
<dbReference type="PANTHER" id="PTHR42851">
    <property type="entry name" value="ALDOLASE-RELATED"/>
    <property type="match status" value="1"/>
</dbReference>
<evidence type="ECO:0000259" key="2">
    <source>
        <dbReference type="PROSITE" id="PS50812"/>
    </source>
</evidence>
<dbReference type="PANTHER" id="PTHR42851:SF4">
    <property type="entry name" value="PWWP DOMAIN-CONTAINING PROTEIN"/>
    <property type="match status" value="1"/>
</dbReference>
<dbReference type="InterPro" id="IPR000313">
    <property type="entry name" value="PWWP_dom"/>
</dbReference>
<dbReference type="Proteomes" id="UP001603857">
    <property type="component" value="Unassembled WGS sequence"/>
</dbReference>
<organism evidence="3 4">
    <name type="scientific">Flemingia macrophylla</name>
    <dbReference type="NCBI Taxonomy" id="520843"/>
    <lineage>
        <taxon>Eukaryota</taxon>
        <taxon>Viridiplantae</taxon>
        <taxon>Streptophyta</taxon>
        <taxon>Embryophyta</taxon>
        <taxon>Tracheophyta</taxon>
        <taxon>Spermatophyta</taxon>
        <taxon>Magnoliopsida</taxon>
        <taxon>eudicotyledons</taxon>
        <taxon>Gunneridae</taxon>
        <taxon>Pentapetalae</taxon>
        <taxon>rosids</taxon>
        <taxon>fabids</taxon>
        <taxon>Fabales</taxon>
        <taxon>Fabaceae</taxon>
        <taxon>Papilionoideae</taxon>
        <taxon>50 kb inversion clade</taxon>
        <taxon>NPAAA clade</taxon>
        <taxon>indigoferoid/millettioid clade</taxon>
        <taxon>Phaseoleae</taxon>
        <taxon>Flemingia</taxon>
    </lineage>
</organism>